<dbReference type="GO" id="GO:0005737">
    <property type="term" value="C:cytoplasm"/>
    <property type="evidence" value="ECO:0007669"/>
    <property type="project" value="UniProtKB-SubCell"/>
</dbReference>
<dbReference type="InterPro" id="IPR023865">
    <property type="entry name" value="Aliphatic_acid_kinase_CS"/>
</dbReference>
<dbReference type="NCBIfam" id="TIGR02707">
    <property type="entry name" value="butyr_kinase"/>
    <property type="match status" value="1"/>
</dbReference>
<evidence type="ECO:0000256" key="6">
    <source>
        <dbReference type="ARBA" id="ARBA00022777"/>
    </source>
</evidence>
<dbReference type="SUPFAM" id="SSF53067">
    <property type="entry name" value="Actin-like ATPase domain"/>
    <property type="match status" value="2"/>
</dbReference>
<name>A0A9D9HU90_9BACT</name>
<dbReference type="PRINTS" id="PR00471">
    <property type="entry name" value="ACETATEKNASE"/>
</dbReference>
<dbReference type="EMBL" id="JADIMG010000067">
    <property type="protein sequence ID" value="MBO8460018.1"/>
    <property type="molecule type" value="Genomic_DNA"/>
</dbReference>
<keyword evidence="5 9" id="KW-0547">Nucleotide-binding</keyword>
<dbReference type="GO" id="GO:0047761">
    <property type="term" value="F:butyrate kinase activity"/>
    <property type="evidence" value="ECO:0007669"/>
    <property type="project" value="UniProtKB-UniRule"/>
</dbReference>
<dbReference type="Pfam" id="PF00871">
    <property type="entry name" value="Acetate_kinase"/>
    <property type="match status" value="1"/>
</dbReference>
<dbReference type="PANTHER" id="PTHR21060">
    <property type="entry name" value="ACETATE KINASE"/>
    <property type="match status" value="1"/>
</dbReference>
<gene>
    <name evidence="9 11" type="primary">buk</name>
    <name evidence="11" type="ORF">IAA73_06790</name>
</gene>
<dbReference type="Gene3D" id="3.30.420.40">
    <property type="match status" value="2"/>
</dbReference>
<dbReference type="PROSITE" id="PS01076">
    <property type="entry name" value="ACETATE_KINASE_2"/>
    <property type="match status" value="1"/>
</dbReference>
<dbReference type="GO" id="GO:0005524">
    <property type="term" value="F:ATP binding"/>
    <property type="evidence" value="ECO:0007669"/>
    <property type="project" value="UniProtKB-KW"/>
</dbReference>
<dbReference type="HAMAP" id="MF_00542">
    <property type="entry name" value="Butyrate_kinase"/>
    <property type="match status" value="1"/>
</dbReference>
<dbReference type="EC" id="2.7.2.7" evidence="9"/>
<dbReference type="NCBIfam" id="NF002834">
    <property type="entry name" value="PRK03011.1-5"/>
    <property type="match status" value="1"/>
</dbReference>
<dbReference type="GO" id="GO:0006083">
    <property type="term" value="P:acetate metabolic process"/>
    <property type="evidence" value="ECO:0007669"/>
    <property type="project" value="TreeGrafter"/>
</dbReference>
<dbReference type="InterPro" id="IPR000890">
    <property type="entry name" value="Aliphatic_acid_kin_short-chain"/>
</dbReference>
<dbReference type="GO" id="GO:0008776">
    <property type="term" value="F:acetate kinase activity"/>
    <property type="evidence" value="ECO:0007669"/>
    <property type="project" value="TreeGrafter"/>
</dbReference>
<reference evidence="11" key="1">
    <citation type="submission" date="2020-10" db="EMBL/GenBank/DDBJ databases">
        <authorList>
            <person name="Gilroy R."/>
        </authorList>
    </citation>
    <scope>NUCLEOTIDE SEQUENCE</scope>
    <source>
        <strain evidence="11">G3-3990</strain>
    </source>
</reference>
<evidence type="ECO:0000256" key="1">
    <source>
        <dbReference type="ARBA" id="ARBA00004496"/>
    </source>
</evidence>
<dbReference type="PANTHER" id="PTHR21060:SF3">
    <property type="entry name" value="BUTYRATE KINASE 2-RELATED"/>
    <property type="match status" value="1"/>
</dbReference>
<keyword evidence="3 9" id="KW-0963">Cytoplasm</keyword>
<evidence type="ECO:0000313" key="11">
    <source>
        <dbReference type="EMBL" id="MBO8460018.1"/>
    </source>
</evidence>
<evidence type="ECO:0000256" key="5">
    <source>
        <dbReference type="ARBA" id="ARBA00022741"/>
    </source>
</evidence>
<evidence type="ECO:0000256" key="2">
    <source>
        <dbReference type="ARBA" id="ARBA00008748"/>
    </source>
</evidence>
<organism evidence="11 12">
    <name type="scientific">Candidatus Gallipaludibacter merdavium</name>
    <dbReference type="NCBI Taxonomy" id="2840839"/>
    <lineage>
        <taxon>Bacteria</taxon>
        <taxon>Pseudomonadati</taxon>
        <taxon>Bacteroidota</taxon>
        <taxon>Bacteroidia</taxon>
        <taxon>Bacteroidales</taxon>
        <taxon>Candidatus Gallipaludibacter</taxon>
    </lineage>
</organism>
<evidence type="ECO:0000256" key="8">
    <source>
        <dbReference type="ARBA" id="ARBA00048596"/>
    </source>
</evidence>
<comment type="catalytic activity">
    <reaction evidence="8 9">
        <text>butanoate + ATP = butanoyl phosphate + ADP</text>
        <dbReference type="Rhea" id="RHEA:13585"/>
        <dbReference type="ChEBI" id="CHEBI:17968"/>
        <dbReference type="ChEBI" id="CHEBI:30616"/>
        <dbReference type="ChEBI" id="CHEBI:58079"/>
        <dbReference type="ChEBI" id="CHEBI:456216"/>
        <dbReference type="EC" id="2.7.2.7"/>
    </reaction>
</comment>
<accession>A0A9D9HU90</accession>
<dbReference type="InterPro" id="IPR011245">
    <property type="entry name" value="Butyrate_kin"/>
</dbReference>
<dbReference type="PROSITE" id="PS01075">
    <property type="entry name" value="ACETATE_KINASE_1"/>
    <property type="match status" value="1"/>
</dbReference>
<dbReference type="AlphaFoldDB" id="A0A9D9HU90"/>
<evidence type="ECO:0000313" key="12">
    <source>
        <dbReference type="Proteomes" id="UP000823641"/>
    </source>
</evidence>
<keyword evidence="4 9" id="KW-0808">Transferase</keyword>
<protein>
    <recommendedName>
        <fullName evidence="9">Probable butyrate kinase</fullName>
        <shortName evidence="9">BK</shortName>
        <ecNumber evidence="9">2.7.2.7</ecNumber>
    </recommendedName>
    <alternativeName>
        <fullName evidence="9">Branched-chain carboxylic acid kinase</fullName>
    </alternativeName>
</protein>
<evidence type="ECO:0000256" key="10">
    <source>
        <dbReference type="RuleBase" id="RU003835"/>
    </source>
</evidence>
<comment type="caution">
    <text evidence="11">The sequence shown here is derived from an EMBL/GenBank/DDBJ whole genome shotgun (WGS) entry which is preliminary data.</text>
</comment>
<keyword evidence="6 9" id="KW-0418">Kinase</keyword>
<comment type="subcellular location">
    <subcellularLocation>
        <location evidence="1 9">Cytoplasm</location>
    </subcellularLocation>
</comment>
<dbReference type="Proteomes" id="UP000823641">
    <property type="component" value="Unassembled WGS sequence"/>
</dbReference>
<dbReference type="PIRSF" id="PIRSF036458">
    <property type="entry name" value="Butyrate_kin"/>
    <property type="match status" value="1"/>
</dbReference>
<evidence type="ECO:0000256" key="3">
    <source>
        <dbReference type="ARBA" id="ARBA00022490"/>
    </source>
</evidence>
<comment type="similarity">
    <text evidence="2 9 10">Belongs to the acetokinase family.</text>
</comment>
<dbReference type="CDD" id="cd24011">
    <property type="entry name" value="ASKHA_NBD_BK"/>
    <property type="match status" value="1"/>
</dbReference>
<evidence type="ECO:0000256" key="7">
    <source>
        <dbReference type="ARBA" id="ARBA00022840"/>
    </source>
</evidence>
<evidence type="ECO:0000256" key="4">
    <source>
        <dbReference type="ARBA" id="ARBA00022679"/>
    </source>
</evidence>
<dbReference type="InterPro" id="IPR043129">
    <property type="entry name" value="ATPase_NBD"/>
</dbReference>
<proteinExistence type="inferred from homology"/>
<sequence length="354" mass="38900">MNKILVINPGSTSTKIAVYEDHKQVLLEVIRHTAEEIGRYEKIADQYEFRKKLIEDKLHEHGICEKDFAAIIGRGGMVRPLESGVYNVNEKMLYDLRNCIHSAEHASNLGGLIAYEMAQTIGCPAFIADPVAVDELSDVARISGLPELPKRSIFHALNHKAIARRYATEHNTQYESLNLIVVHMGGGVSVGAHKHGRVVDVNQALDGWGPFSPERAGTLPAGDLVKLCFSGKYTQAEIKKMLAGKGGFYAHLGTTDAREVDKMVENGDKKAALILEAFCYCITKDIGAMLLAMQEKTDAVLLTGGIAYDHLVVDYIKKYVEPFAPVHVYPGEDEMGALADCALRALNGEETKVY</sequence>
<keyword evidence="7 9" id="KW-0067">ATP-binding</keyword>
<evidence type="ECO:0000256" key="9">
    <source>
        <dbReference type="HAMAP-Rule" id="MF_00542"/>
    </source>
</evidence>
<reference evidence="11" key="2">
    <citation type="journal article" date="2021" name="PeerJ">
        <title>Extensive microbial diversity within the chicken gut microbiome revealed by metagenomics and culture.</title>
        <authorList>
            <person name="Gilroy R."/>
            <person name="Ravi A."/>
            <person name="Getino M."/>
            <person name="Pursley I."/>
            <person name="Horton D.L."/>
            <person name="Alikhan N.F."/>
            <person name="Baker D."/>
            <person name="Gharbi K."/>
            <person name="Hall N."/>
            <person name="Watson M."/>
            <person name="Adriaenssens E.M."/>
            <person name="Foster-Nyarko E."/>
            <person name="Jarju S."/>
            <person name="Secka A."/>
            <person name="Antonio M."/>
            <person name="Oren A."/>
            <person name="Chaudhuri R.R."/>
            <person name="La Ragione R."/>
            <person name="Hildebrand F."/>
            <person name="Pallen M.J."/>
        </authorList>
    </citation>
    <scope>NUCLEOTIDE SEQUENCE</scope>
    <source>
        <strain evidence="11">G3-3990</strain>
    </source>
</reference>